<dbReference type="Gene3D" id="3.40.1710.10">
    <property type="entry name" value="abc type-2 transporter like domain"/>
    <property type="match status" value="1"/>
</dbReference>
<name>A0ABP4EKF1_9ACTN</name>
<reference evidence="8" key="1">
    <citation type="journal article" date="2019" name="Int. J. Syst. Evol. Microbiol.">
        <title>The Global Catalogue of Microorganisms (GCM) 10K type strain sequencing project: providing services to taxonomists for standard genome sequencing and annotation.</title>
        <authorList>
            <consortium name="The Broad Institute Genomics Platform"/>
            <consortium name="The Broad Institute Genome Sequencing Center for Infectious Disease"/>
            <person name="Wu L."/>
            <person name="Ma J."/>
        </authorList>
    </citation>
    <scope>NUCLEOTIDE SEQUENCE [LARGE SCALE GENOMIC DNA]</scope>
    <source>
        <strain evidence="8">JCM 13008</strain>
    </source>
</reference>
<dbReference type="InterPro" id="IPR051328">
    <property type="entry name" value="T7SS_ABC-Transporter"/>
</dbReference>
<dbReference type="InterPro" id="IPR023908">
    <property type="entry name" value="xxxLxxG_rpt"/>
</dbReference>
<feature type="transmembrane region" description="Helical" evidence="5">
    <location>
        <begin position="610"/>
        <end position="628"/>
    </location>
</feature>
<sequence>MNSLRIAWTELRRITAGRLPRLAVLAMILIPSLYAGLYLYANHDPYARLDQVPAALVIADAGATGTDGQPLDAGRRVADNLIDSDSFDWTEVDEQAARDGVEEGRFDFALVIPRDFSRSLTSVGTADPRQARIRLVTNDANSYLSTTIANTVVDKVRDAVASEVSVEASQTFLMGLADVRAGLLDGADGAAKLRDGLADAHAGSKRLKDGADRLATGAGDLKEGAGELRSGLSTMAEQVEGLPASTKKLAQGARKVAQADQRIAEVGDSVANAADRVTQRYGEGRDDLTALMDEQGLTAEQQQSLLAVYDRLGEPIKAADREASKVSGQLDELATGAGQVADGADALATATPRLVAGVDAAAAGSRRLAAGAGELETGAGTLADGADELHAGLGKLKRGAADLRRGLADGAEQVPAMDAEQRAAIADTIGNPVDVRSQAQTDAGSYGAGLAPFFMALATWIGGYVLFLVVRPLSNRALAANQTPLRIALGGWLTPALIGVAQVSVMLAIVGLALGIEPANVVGTWLFLILITACFVAIIHALNALWGTPGQFLGLVLMVLQLVTAGGTFPWQTIPQPLYVVHHLLPMSYAVDGLRQLLYGGLEARVLTDALVLGAWLVAALLVTARVARKQRVWTPKRVKPELVL</sequence>
<proteinExistence type="predicted"/>
<keyword evidence="8" id="KW-1185">Reference proteome</keyword>
<dbReference type="RefSeq" id="WP_343996591.1">
    <property type="nucleotide sequence ID" value="NZ_BAAALG010000017.1"/>
</dbReference>
<protein>
    <submittedName>
        <fullName evidence="7">YhgE/Pip domain-containing protein</fullName>
    </submittedName>
</protein>
<evidence type="ECO:0000313" key="8">
    <source>
        <dbReference type="Proteomes" id="UP001501581"/>
    </source>
</evidence>
<accession>A0ABP4EKF1</accession>
<dbReference type="EMBL" id="BAAALG010000017">
    <property type="protein sequence ID" value="GAA1113302.1"/>
    <property type="molecule type" value="Genomic_DNA"/>
</dbReference>
<comment type="subcellular location">
    <subcellularLocation>
        <location evidence="1">Membrane</location>
        <topology evidence="1">Multi-pass membrane protein</topology>
    </subcellularLocation>
</comment>
<dbReference type="Gene3D" id="1.10.287.950">
    <property type="entry name" value="Methyl-accepting chemotaxis protein"/>
    <property type="match status" value="1"/>
</dbReference>
<feature type="transmembrane region" description="Helical" evidence="5">
    <location>
        <begin position="446"/>
        <end position="470"/>
    </location>
</feature>
<evidence type="ECO:0000313" key="7">
    <source>
        <dbReference type="EMBL" id="GAA1113302.1"/>
    </source>
</evidence>
<organism evidence="7 8">
    <name type="scientific">Nocardioides dubius</name>
    <dbReference type="NCBI Taxonomy" id="317019"/>
    <lineage>
        <taxon>Bacteria</taxon>
        <taxon>Bacillati</taxon>
        <taxon>Actinomycetota</taxon>
        <taxon>Actinomycetes</taxon>
        <taxon>Propionibacteriales</taxon>
        <taxon>Nocardioidaceae</taxon>
        <taxon>Nocardioides</taxon>
    </lineage>
</organism>
<dbReference type="Pfam" id="PF12698">
    <property type="entry name" value="ABC2_membrane_3"/>
    <property type="match status" value="1"/>
</dbReference>
<gene>
    <name evidence="7" type="ORF">GCM10009668_39020</name>
</gene>
<dbReference type="InterPro" id="IPR013525">
    <property type="entry name" value="ABC2_TM"/>
</dbReference>
<evidence type="ECO:0000259" key="6">
    <source>
        <dbReference type="Pfam" id="PF12698"/>
    </source>
</evidence>
<keyword evidence="2 5" id="KW-0812">Transmembrane</keyword>
<dbReference type="SUPFAM" id="SSF58104">
    <property type="entry name" value="Methyl-accepting chemotaxis protein (MCP) signaling domain"/>
    <property type="match status" value="1"/>
</dbReference>
<dbReference type="NCBIfam" id="TIGR03062">
    <property type="entry name" value="pip_yhgE_Cterm"/>
    <property type="match status" value="1"/>
</dbReference>
<keyword evidence="3 5" id="KW-1133">Transmembrane helix</keyword>
<dbReference type="NCBIfam" id="TIGR03057">
    <property type="entry name" value="xxxLxxG_by_4"/>
    <property type="match status" value="2"/>
</dbReference>
<dbReference type="NCBIfam" id="TIGR03061">
    <property type="entry name" value="pip_yhgE_Nterm"/>
    <property type="match status" value="1"/>
</dbReference>
<dbReference type="Proteomes" id="UP001501581">
    <property type="component" value="Unassembled WGS sequence"/>
</dbReference>
<dbReference type="InterPro" id="IPR017501">
    <property type="entry name" value="Phage_infect_YhgE_C"/>
</dbReference>
<evidence type="ECO:0000256" key="2">
    <source>
        <dbReference type="ARBA" id="ARBA00022692"/>
    </source>
</evidence>
<keyword evidence="4 5" id="KW-0472">Membrane</keyword>
<feature type="transmembrane region" description="Helical" evidence="5">
    <location>
        <begin position="21"/>
        <end position="41"/>
    </location>
</feature>
<feature type="transmembrane region" description="Helical" evidence="5">
    <location>
        <begin position="552"/>
        <end position="571"/>
    </location>
</feature>
<feature type="transmembrane region" description="Helical" evidence="5">
    <location>
        <begin position="491"/>
        <end position="516"/>
    </location>
</feature>
<evidence type="ECO:0000256" key="1">
    <source>
        <dbReference type="ARBA" id="ARBA00004141"/>
    </source>
</evidence>
<evidence type="ECO:0000256" key="3">
    <source>
        <dbReference type="ARBA" id="ARBA00022989"/>
    </source>
</evidence>
<feature type="transmembrane region" description="Helical" evidence="5">
    <location>
        <begin position="522"/>
        <end position="545"/>
    </location>
</feature>
<dbReference type="PANTHER" id="PTHR43077">
    <property type="entry name" value="TRANSPORT PERMEASE YVFS-RELATED"/>
    <property type="match status" value="1"/>
</dbReference>
<feature type="domain" description="ABC-2 type transporter transmembrane" evidence="6">
    <location>
        <begin position="431"/>
        <end position="625"/>
    </location>
</feature>
<evidence type="ECO:0000256" key="4">
    <source>
        <dbReference type="ARBA" id="ARBA00023136"/>
    </source>
</evidence>
<evidence type="ECO:0000256" key="5">
    <source>
        <dbReference type="SAM" id="Phobius"/>
    </source>
</evidence>
<dbReference type="InterPro" id="IPR017500">
    <property type="entry name" value="Phage_infect_YhgE_N"/>
</dbReference>
<comment type="caution">
    <text evidence="7">The sequence shown here is derived from an EMBL/GenBank/DDBJ whole genome shotgun (WGS) entry which is preliminary data.</text>
</comment>
<dbReference type="PANTHER" id="PTHR43077:SF10">
    <property type="entry name" value="TRANSPORT PERMEASE PROTEIN"/>
    <property type="match status" value="1"/>
</dbReference>